<evidence type="ECO:0000313" key="4">
    <source>
        <dbReference type="EMBL" id="ODA29191.1"/>
    </source>
</evidence>
<dbReference type="Pfam" id="PF14559">
    <property type="entry name" value="TPR_19"/>
    <property type="match status" value="2"/>
</dbReference>
<dbReference type="SMART" id="SM00028">
    <property type="entry name" value="TPR"/>
    <property type="match status" value="5"/>
</dbReference>
<evidence type="ECO:0000313" key="5">
    <source>
        <dbReference type="Proteomes" id="UP000094936"/>
    </source>
</evidence>
<dbReference type="RefSeq" id="WP_068905617.1">
    <property type="nucleotide sequence ID" value="NZ_JBHUIF010000032.1"/>
</dbReference>
<evidence type="ECO:0000256" key="2">
    <source>
        <dbReference type="ARBA" id="ARBA00022803"/>
    </source>
</evidence>
<evidence type="ECO:0000256" key="3">
    <source>
        <dbReference type="SAM" id="Coils"/>
    </source>
</evidence>
<dbReference type="Pfam" id="PF13174">
    <property type="entry name" value="TPR_6"/>
    <property type="match status" value="1"/>
</dbReference>
<name>A0A1C3E7J0_9GAMM</name>
<keyword evidence="3" id="KW-0175">Coiled coil</keyword>
<keyword evidence="5" id="KW-1185">Reference proteome</keyword>
<keyword evidence="1" id="KW-0677">Repeat</keyword>
<sequence>MNETSLTTTMTFEQAFQHGVSLYQQQKKTQAREVFEQILQHAPKNIAVLQILCVLDIEDNEFDTAMGRLDTALNVEPDNLSVWFDKANLLCQLGHNNEALSIVNALLEQVPDSQDLLRLKQQLAQAMGHRAETQKTVRELRNKETEKRQNIATEIEKTLSVAKQIEAQGNFQQAADLYSAVISIDDRHLDAYKALAQLQIELSQPESARQTTLRALDFADNDIRLLTLLAKAEILMGQHQSGRKNCRKILKIKSDELTAQRLLINSYEHQQNWIEVNRLASELSRSHPEDRLFLSQAAFSGFHLLRARHNFTADNIHVCKNNLERAISWADTQNQKDRLIPFLAETEWYAGNPKKSLALLDEYLARRPDNLDAAFNACFVHRTLGDWKNYYAAFEKGIDCGSRLSFQGELARWDLSRPKNDKVLVIPEQGIGDEIEFFHNLAMLAENCAKAYVVCEPRLEAVLKLAYPQVTAVPVKRVEHQAIDIPKDVIDDIDSWIAGGSLGAIAYSAYGKHHFLDSYLSPPDVQVELWKEKLETLKAESGKQHVVGICWRSGLAGASRNVHFLSVEDVAQLVRQCPDTLFVNLQYDDCSKEIKKVKKLCGVEIVQLEGVDLRDDFIGTAAVIQACDLIVSAGTAIFRLACAIGKECHLFYAWDKDSDPSQPVDLIWGHGFSYYYPPLTDNKYPVVDSIAKHIKRRLN</sequence>
<feature type="coiled-coil region" evidence="3">
    <location>
        <begin position="123"/>
        <end position="150"/>
    </location>
</feature>
<proteinExistence type="predicted"/>
<reference evidence="4 5" key="1">
    <citation type="submission" date="2016-05" db="EMBL/GenBank/DDBJ databases">
        <title>Genomic Taxonomy of the Vibrionaceae.</title>
        <authorList>
            <person name="Gomez-Gil B."/>
            <person name="Enciso-Ibarra J."/>
        </authorList>
    </citation>
    <scope>NUCLEOTIDE SEQUENCE [LARGE SCALE GENOMIC DNA]</scope>
    <source>
        <strain evidence="4 5">CAIM 1920</strain>
    </source>
</reference>
<dbReference type="InterPro" id="IPR051012">
    <property type="entry name" value="CellSynth/LPSAsmb/PSIAsmb"/>
</dbReference>
<protein>
    <submittedName>
        <fullName evidence="4">Uncharacterized protein</fullName>
    </submittedName>
</protein>
<organism evidence="4 5">
    <name type="scientific">Veronia pacifica</name>
    <dbReference type="NCBI Taxonomy" id="1080227"/>
    <lineage>
        <taxon>Bacteria</taxon>
        <taxon>Pseudomonadati</taxon>
        <taxon>Pseudomonadota</taxon>
        <taxon>Gammaproteobacteria</taxon>
        <taxon>Vibrionales</taxon>
        <taxon>Vibrionaceae</taxon>
        <taxon>Veronia</taxon>
    </lineage>
</organism>
<dbReference type="InterPro" id="IPR011990">
    <property type="entry name" value="TPR-like_helical_dom_sf"/>
</dbReference>
<dbReference type="EMBL" id="LYBM01000077">
    <property type="protein sequence ID" value="ODA29191.1"/>
    <property type="molecule type" value="Genomic_DNA"/>
</dbReference>
<dbReference type="STRING" id="1080227.A8L45_22645"/>
<dbReference type="InterPro" id="IPR019734">
    <property type="entry name" value="TPR_rpt"/>
</dbReference>
<dbReference type="Proteomes" id="UP000094936">
    <property type="component" value="Unassembled WGS sequence"/>
</dbReference>
<dbReference type="OrthoDB" id="238183at2"/>
<dbReference type="PANTHER" id="PTHR45586">
    <property type="entry name" value="TPR REPEAT-CONTAINING PROTEIN PA4667"/>
    <property type="match status" value="1"/>
</dbReference>
<dbReference type="AlphaFoldDB" id="A0A1C3E7J0"/>
<keyword evidence="2" id="KW-0802">TPR repeat</keyword>
<gene>
    <name evidence="4" type="ORF">A8L45_22645</name>
</gene>
<dbReference type="Gene3D" id="1.25.40.10">
    <property type="entry name" value="Tetratricopeptide repeat domain"/>
    <property type="match status" value="3"/>
</dbReference>
<dbReference type="SUPFAM" id="SSF53756">
    <property type="entry name" value="UDP-Glycosyltransferase/glycogen phosphorylase"/>
    <property type="match status" value="1"/>
</dbReference>
<dbReference type="PANTHER" id="PTHR45586:SF1">
    <property type="entry name" value="LIPOPOLYSACCHARIDE ASSEMBLY PROTEIN B"/>
    <property type="match status" value="1"/>
</dbReference>
<comment type="caution">
    <text evidence="4">The sequence shown here is derived from an EMBL/GenBank/DDBJ whole genome shotgun (WGS) entry which is preliminary data.</text>
</comment>
<evidence type="ECO:0000256" key="1">
    <source>
        <dbReference type="ARBA" id="ARBA00022737"/>
    </source>
</evidence>
<dbReference type="SUPFAM" id="SSF48452">
    <property type="entry name" value="TPR-like"/>
    <property type="match status" value="1"/>
</dbReference>
<accession>A0A1C3E7J0</accession>